<gene>
    <name evidence="1" type="ordered locus">Fleli_0164</name>
</gene>
<evidence type="ECO:0000313" key="1">
    <source>
        <dbReference type="EMBL" id="AFM02663.1"/>
    </source>
</evidence>
<dbReference type="RefSeq" id="WP_014796129.1">
    <property type="nucleotide sequence ID" value="NC_018018.1"/>
</dbReference>
<accession>I4AFC8</accession>
<evidence type="ECO:0000313" key="2">
    <source>
        <dbReference type="Proteomes" id="UP000006054"/>
    </source>
</evidence>
<protein>
    <submittedName>
        <fullName evidence="1">Uncharacterized protein</fullName>
    </submittedName>
</protein>
<sequence length="468" mass="53311" precursor="true">MKNYLVFVLFTLLTLSVFSCSKKDEVEISDFMIEVNSDFLLSSQKGYYLFTNAQGDILSEGILENDKQYSIPAFQDETVHFTYFLSEPPNPQLATVVAITFMNIDISHNLVLHGGSDLSDAQQEKGQANVSIECFGGTYYTTIATKTSAVYGVADASFPRTLNLFDDGEEALGLRTTVYPPTSASQFQYAMKNLYVGQENPFLCGDFQDASQKMKSIQIDVGRTRNIGTGVIQLSSIPNGFVSPNIARPFGITDMRSFNFSDSQTATLWYLEDWVKSKREYMKITSQTYDNDLTTGQTKRIYKQSNYGLYPAPSIIRMEIPDVSINVSHNQGISTITQSGEQSLGNIQYQRKGIRGQNEKLYAWILQFEGNQSSIEWVFPKLSNQLYSYLEVEENVFEKEMIPIIKYMSIFEGYKNYNQFIKETFTPYDFKTYNAPVNWQVDYDITEYITNQGGVMYPYEINNLTKLK</sequence>
<reference evidence="2" key="1">
    <citation type="submission" date="2012-06" db="EMBL/GenBank/DDBJ databases">
        <title>The complete genome of Flexibacter litoralis DSM 6794.</title>
        <authorList>
            <person name="Lucas S."/>
            <person name="Copeland A."/>
            <person name="Lapidus A."/>
            <person name="Glavina del Rio T."/>
            <person name="Dalin E."/>
            <person name="Tice H."/>
            <person name="Bruce D."/>
            <person name="Goodwin L."/>
            <person name="Pitluck S."/>
            <person name="Peters L."/>
            <person name="Ovchinnikova G."/>
            <person name="Lu M."/>
            <person name="Kyrpides N."/>
            <person name="Mavromatis K."/>
            <person name="Ivanova N."/>
            <person name="Brettin T."/>
            <person name="Detter J.C."/>
            <person name="Han C."/>
            <person name="Larimer F."/>
            <person name="Land M."/>
            <person name="Hauser L."/>
            <person name="Markowitz V."/>
            <person name="Cheng J.-F."/>
            <person name="Hugenholtz P."/>
            <person name="Woyke T."/>
            <person name="Wu D."/>
            <person name="Spring S."/>
            <person name="Lang E."/>
            <person name="Kopitz M."/>
            <person name="Brambilla E."/>
            <person name="Klenk H.-P."/>
            <person name="Eisen J.A."/>
        </authorList>
    </citation>
    <scope>NUCLEOTIDE SEQUENCE [LARGE SCALE GENOMIC DNA]</scope>
    <source>
        <strain evidence="2">ATCC 23117 / DSM 6794 / NBRC 15988 / NCIMB 1366 / Sio-4</strain>
    </source>
</reference>
<dbReference type="HOGENOM" id="CLU_575884_0_0_10"/>
<dbReference type="PROSITE" id="PS51257">
    <property type="entry name" value="PROKAR_LIPOPROTEIN"/>
    <property type="match status" value="1"/>
</dbReference>
<keyword evidence="2" id="KW-1185">Reference proteome</keyword>
<dbReference type="EMBL" id="CP003345">
    <property type="protein sequence ID" value="AFM02663.1"/>
    <property type="molecule type" value="Genomic_DNA"/>
</dbReference>
<proteinExistence type="predicted"/>
<dbReference type="Proteomes" id="UP000006054">
    <property type="component" value="Chromosome"/>
</dbReference>
<dbReference type="AlphaFoldDB" id="I4AFC8"/>
<organism evidence="1 2">
    <name type="scientific">Bernardetia litoralis (strain ATCC 23117 / DSM 6794 / NBRC 15988 / NCIMB 1366 / Fx l1 / Sio-4)</name>
    <name type="common">Flexibacter litoralis</name>
    <dbReference type="NCBI Taxonomy" id="880071"/>
    <lineage>
        <taxon>Bacteria</taxon>
        <taxon>Pseudomonadati</taxon>
        <taxon>Bacteroidota</taxon>
        <taxon>Cytophagia</taxon>
        <taxon>Cytophagales</taxon>
        <taxon>Bernardetiaceae</taxon>
        <taxon>Bernardetia</taxon>
    </lineage>
</organism>
<name>I4AFC8_BERLS</name>
<dbReference type="KEGG" id="fli:Fleli_0164"/>
<dbReference type="STRING" id="880071.Fleli_0164"/>